<evidence type="ECO:0000313" key="3">
    <source>
        <dbReference type="EMBL" id="CAD8103745.1"/>
    </source>
</evidence>
<feature type="region of interest" description="Disordered" evidence="2">
    <location>
        <begin position="1"/>
        <end position="36"/>
    </location>
</feature>
<keyword evidence="1" id="KW-0175">Coiled coil</keyword>
<gene>
    <name evidence="3" type="ORF">PPRIM_AZ9-3.1.T1220006</name>
</gene>
<evidence type="ECO:0000313" key="4">
    <source>
        <dbReference type="Proteomes" id="UP000688137"/>
    </source>
</evidence>
<organism evidence="3 4">
    <name type="scientific">Paramecium primaurelia</name>
    <dbReference type="NCBI Taxonomy" id="5886"/>
    <lineage>
        <taxon>Eukaryota</taxon>
        <taxon>Sar</taxon>
        <taxon>Alveolata</taxon>
        <taxon>Ciliophora</taxon>
        <taxon>Intramacronucleata</taxon>
        <taxon>Oligohymenophorea</taxon>
        <taxon>Peniculida</taxon>
        <taxon>Parameciidae</taxon>
        <taxon>Paramecium</taxon>
    </lineage>
</organism>
<sequence length="710" mass="84374">MKKITQSTASTLLPKRSLAKAKSQNQFEETDPAQRDRKIIRMRNVVDLGDVQDDQKRNQKKNENEIDPLLEQLDQWHENIMSKKKAYAFEQVKQNDNHKVIEHEFNIDNGPQINQNIINQIMKPIEKQYQKNQETNEDVQVKFQMLRPSKEPGNNVLKTLDQVRIEMNKQILNSLLLQKVTKKLDMLQINRKHKTNWNIQKMDEETTQVFRDQSHALKQKTLNNFKGITEYFSNPAQYIDYDIVLTKAKHYSNRPPTSFPTTQIPQQQQTSSSAKQLMESYQLFQTQIKEHKTIQFQMRIDNNQLVQEQNRLEEEVSDIRRKFFLKEEKARQGCISEQTQQQQQQQQQQQVEGIPTKKRTLLDTIEKIRLQRDQEIRQRLKEIQSLRIQMQQNSEKQQQIQKELDDMRQKKRRCKMLLKDIFLKQFQESNNQLVPEGLISIIKNMRKINESAKLEYFPKYLDEKSKQYLLLAAQLEIDIEETRVLSQKYNSQQILLHSNLAKQSISSQRQQMNVSQIKNQVKLMLKKSKVSIKKPVFVQGIDPLNPSSFAHVIKWEHQELEPQQIIETNENNFKSQNMSSERNCVIKDYNQKLVQLQQQLESATNEECQRILKSYQNKKLLSDVQELKMVLYALFGQAQGDQCWIPFVVDWTEQKQLNPQQIFKQDEQQRQSSSQRDQHTLPDIMKTKVSETFRKLTEVANIDYNFELYY</sequence>
<name>A0A8S1PKH5_PARPR</name>
<accession>A0A8S1PKH5</accession>
<protein>
    <submittedName>
        <fullName evidence="3">Uncharacterized protein</fullName>
    </submittedName>
</protein>
<comment type="caution">
    <text evidence="3">The sequence shown here is derived from an EMBL/GenBank/DDBJ whole genome shotgun (WGS) entry which is preliminary data.</text>
</comment>
<proteinExistence type="predicted"/>
<reference evidence="3" key="1">
    <citation type="submission" date="2021-01" db="EMBL/GenBank/DDBJ databases">
        <authorList>
            <consortium name="Genoscope - CEA"/>
            <person name="William W."/>
        </authorList>
    </citation>
    <scope>NUCLEOTIDE SEQUENCE</scope>
</reference>
<dbReference type="Proteomes" id="UP000688137">
    <property type="component" value="Unassembled WGS sequence"/>
</dbReference>
<evidence type="ECO:0000256" key="2">
    <source>
        <dbReference type="SAM" id="MobiDB-lite"/>
    </source>
</evidence>
<feature type="compositionally biased region" description="Polar residues" evidence="2">
    <location>
        <begin position="1"/>
        <end position="11"/>
    </location>
</feature>
<keyword evidence="4" id="KW-1185">Reference proteome</keyword>
<dbReference type="AlphaFoldDB" id="A0A8S1PKH5"/>
<dbReference type="EMBL" id="CAJJDM010000125">
    <property type="protein sequence ID" value="CAD8103745.1"/>
    <property type="molecule type" value="Genomic_DNA"/>
</dbReference>
<evidence type="ECO:0000256" key="1">
    <source>
        <dbReference type="SAM" id="Coils"/>
    </source>
</evidence>
<feature type="coiled-coil region" evidence="1">
    <location>
        <begin position="383"/>
        <end position="413"/>
    </location>
</feature>